<dbReference type="RefSeq" id="WP_062736480.1">
    <property type="nucleotide sequence ID" value="NZ_BJZS01000057.1"/>
</dbReference>
<dbReference type="Gene3D" id="1.10.287.130">
    <property type="match status" value="1"/>
</dbReference>
<dbReference type="InterPro" id="IPR036097">
    <property type="entry name" value="HisK_dim/P_sf"/>
</dbReference>
<gene>
    <name evidence="14" type="ORF">KTU01_20430</name>
</gene>
<comment type="subcellular location">
    <subcellularLocation>
        <location evidence="3">Cell membrane</location>
    </subcellularLocation>
</comment>
<dbReference type="SUPFAM" id="SSF55874">
    <property type="entry name" value="ATPase domain of HSP90 chaperone/DNA topoisomerase II/histidine kinase"/>
    <property type="match status" value="1"/>
</dbReference>
<dbReference type="GO" id="GO:0005886">
    <property type="term" value="C:plasma membrane"/>
    <property type="evidence" value="ECO:0007669"/>
    <property type="project" value="UniProtKB-SubCell"/>
</dbReference>
<proteinExistence type="predicted"/>
<dbReference type="InterPro" id="IPR050428">
    <property type="entry name" value="TCS_sensor_his_kinase"/>
</dbReference>
<dbReference type="CDD" id="cd00082">
    <property type="entry name" value="HisKA"/>
    <property type="match status" value="1"/>
</dbReference>
<dbReference type="EC" id="2.7.13.3" evidence="4"/>
<comment type="catalytic activity">
    <reaction evidence="1">
        <text>ATP + protein L-histidine = ADP + protein N-phospho-L-histidine.</text>
        <dbReference type="EC" id="2.7.13.3"/>
    </reaction>
</comment>
<sequence length="496" mass="52965">MSRTGRAGALQLRTKLLLTVLALLTLACAAVGVLGHAALSVSLGEQLDRQVRDASYRTIEHGVRASTGPSEELEAMMDVPAQGAGTLNARIVDGEVVRAGLFAPDGSRQELGDEDRARIEALVEELGARSDEDGGAQWGPLDVDLTEGGYRVLLVDDPWDWGLVLTGLPLADKEQTLRRFGASTAAISTGALAVTGLFGLVVIRRTLRPVERLSDVATRVSELDLDRGEVVLPVAAVAPAAHPDTEVGRLGHAFSRMLDNVARALATRQRSETRVRRFVADASHELRTPLASIRGYAELIRLTEPMSEQGRSSLARVESESARMTALVEDLLLLARLDEGRPVVPEDVDLLELVVETVSDRRVTAPGHDWRLELPDEPVVVRGDPAQLRQVLINLLSNAHQHTPAGTTVTTSLGTGPGHEAVLTVADDGPGIGAAFQEHIFSRFAREDDARAGGSGGVGLGLSIVEAIVQAHHGRVRVRSVPGSTRFTVHLPRAAD</sequence>
<dbReference type="PROSITE" id="PS51257">
    <property type="entry name" value="PROKAR_LIPOPROTEIN"/>
    <property type="match status" value="1"/>
</dbReference>
<dbReference type="Gene3D" id="6.10.340.10">
    <property type="match status" value="1"/>
</dbReference>
<evidence type="ECO:0000313" key="15">
    <source>
        <dbReference type="Proteomes" id="UP000321103"/>
    </source>
</evidence>
<keyword evidence="7" id="KW-0812">Transmembrane</keyword>
<dbReference type="STRING" id="388357.GCA_001580365_03081"/>
<dbReference type="SMART" id="SM00304">
    <property type="entry name" value="HAMP"/>
    <property type="match status" value="1"/>
</dbReference>
<evidence type="ECO:0000256" key="4">
    <source>
        <dbReference type="ARBA" id="ARBA00012438"/>
    </source>
</evidence>
<protein>
    <recommendedName>
        <fullName evidence="4">histidine kinase</fullName>
        <ecNumber evidence="4">2.7.13.3</ecNumber>
    </recommendedName>
</protein>
<dbReference type="Gene3D" id="3.30.565.10">
    <property type="entry name" value="Histidine kinase-like ATPase, C-terminal domain"/>
    <property type="match status" value="1"/>
</dbReference>
<keyword evidence="9" id="KW-1133">Transmembrane helix</keyword>
<dbReference type="SMART" id="SM00388">
    <property type="entry name" value="HisKA"/>
    <property type="match status" value="1"/>
</dbReference>
<dbReference type="CDD" id="cd06225">
    <property type="entry name" value="HAMP"/>
    <property type="match status" value="1"/>
</dbReference>
<dbReference type="SMART" id="SM00387">
    <property type="entry name" value="HATPase_c"/>
    <property type="match status" value="1"/>
</dbReference>
<dbReference type="InterPro" id="IPR003661">
    <property type="entry name" value="HisK_dim/P_dom"/>
</dbReference>
<dbReference type="InterPro" id="IPR004358">
    <property type="entry name" value="Sig_transdc_His_kin-like_C"/>
</dbReference>
<dbReference type="CDD" id="cd00075">
    <property type="entry name" value="HATPase"/>
    <property type="match status" value="1"/>
</dbReference>
<dbReference type="Proteomes" id="UP000321103">
    <property type="component" value="Unassembled WGS sequence"/>
</dbReference>
<dbReference type="InterPro" id="IPR003594">
    <property type="entry name" value="HATPase_dom"/>
</dbReference>
<dbReference type="InterPro" id="IPR003660">
    <property type="entry name" value="HAMP_dom"/>
</dbReference>
<evidence type="ECO:0000256" key="3">
    <source>
        <dbReference type="ARBA" id="ARBA00004236"/>
    </source>
</evidence>
<dbReference type="GO" id="GO:0000155">
    <property type="term" value="F:phosphorelay sensor kinase activity"/>
    <property type="evidence" value="ECO:0007669"/>
    <property type="project" value="InterPro"/>
</dbReference>
<dbReference type="GO" id="GO:0005509">
    <property type="term" value="F:calcium ion binding"/>
    <property type="evidence" value="ECO:0007669"/>
    <property type="project" value="UniProtKB-ARBA"/>
</dbReference>
<keyword evidence="8 14" id="KW-0418">Kinase</keyword>
<dbReference type="PANTHER" id="PTHR45436">
    <property type="entry name" value="SENSOR HISTIDINE KINASE YKOH"/>
    <property type="match status" value="1"/>
</dbReference>
<dbReference type="FunFam" id="3.30.565.10:FF:000006">
    <property type="entry name" value="Sensor histidine kinase WalK"/>
    <property type="match status" value="1"/>
</dbReference>
<feature type="domain" description="Histidine kinase" evidence="12">
    <location>
        <begin position="281"/>
        <end position="495"/>
    </location>
</feature>
<accession>A0A512IDZ7</accession>
<comment type="caution">
    <text evidence="14">The sequence shown here is derived from an EMBL/GenBank/DDBJ whole genome shotgun (WGS) entry which is preliminary data.</text>
</comment>
<dbReference type="AlphaFoldDB" id="A0A512IDZ7"/>
<dbReference type="EMBL" id="BJZS01000057">
    <property type="protein sequence ID" value="GEO95920.1"/>
    <property type="molecule type" value="Genomic_DNA"/>
</dbReference>
<dbReference type="InterPro" id="IPR036890">
    <property type="entry name" value="HATPase_C_sf"/>
</dbReference>
<dbReference type="PROSITE" id="PS50109">
    <property type="entry name" value="HIS_KIN"/>
    <property type="match status" value="1"/>
</dbReference>
<keyword evidence="10" id="KW-0902">Two-component regulatory system</keyword>
<keyword evidence="15" id="KW-1185">Reference proteome</keyword>
<name>A0A512IDZ7_9MICC</name>
<dbReference type="PANTHER" id="PTHR45436:SF5">
    <property type="entry name" value="SENSOR HISTIDINE KINASE TRCS"/>
    <property type="match status" value="1"/>
</dbReference>
<dbReference type="InterPro" id="IPR005467">
    <property type="entry name" value="His_kinase_dom"/>
</dbReference>
<dbReference type="FunFam" id="1.10.287.130:FF:000001">
    <property type="entry name" value="Two-component sensor histidine kinase"/>
    <property type="match status" value="1"/>
</dbReference>
<keyword evidence="6" id="KW-0808">Transferase</keyword>
<evidence type="ECO:0000256" key="7">
    <source>
        <dbReference type="ARBA" id="ARBA00022692"/>
    </source>
</evidence>
<evidence type="ECO:0000256" key="6">
    <source>
        <dbReference type="ARBA" id="ARBA00022679"/>
    </source>
</evidence>
<dbReference type="PRINTS" id="PR00344">
    <property type="entry name" value="BCTRLSENSOR"/>
</dbReference>
<evidence type="ECO:0000256" key="8">
    <source>
        <dbReference type="ARBA" id="ARBA00022777"/>
    </source>
</evidence>
<evidence type="ECO:0000256" key="2">
    <source>
        <dbReference type="ARBA" id="ARBA00001968"/>
    </source>
</evidence>
<evidence type="ECO:0000256" key="1">
    <source>
        <dbReference type="ARBA" id="ARBA00000085"/>
    </source>
</evidence>
<evidence type="ECO:0000256" key="10">
    <source>
        <dbReference type="ARBA" id="ARBA00023012"/>
    </source>
</evidence>
<evidence type="ECO:0000259" key="13">
    <source>
        <dbReference type="PROSITE" id="PS50885"/>
    </source>
</evidence>
<evidence type="ECO:0000256" key="9">
    <source>
        <dbReference type="ARBA" id="ARBA00022989"/>
    </source>
</evidence>
<dbReference type="Pfam" id="PF00672">
    <property type="entry name" value="HAMP"/>
    <property type="match status" value="1"/>
</dbReference>
<dbReference type="SUPFAM" id="SSF47384">
    <property type="entry name" value="Homodimeric domain of signal transducing histidine kinase"/>
    <property type="match status" value="1"/>
</dbReference>
<dbReference type="Pfam" id="PF02518">
    <property type="entry name" value="HATPase_c"/>
    <property type="match status" value="1"/>
</dbReference>
<evidence type="ECO:0000259" key="12">
    <source>
        <dbReference type="PROSITE" id="PS50109"/>
    </source>
</evidence>
<keyword evidence="11" id="KW-0472">Membrane</keyword>
<dbReference type="PROSITE" id="PS50885">
    <property type="entry name" value="HAMP"/>
    <property type="match status" value="1"/>
</dbReference>
<evidence type="ECO:0000256" key="11">
    <source>
        <dbReference type="ARBA" id="ARBA00023136"/>
    </source>
</evidence>
<feature type="domain" description="HAMP" evidence="13">
    <location>
        <begin position="204"/>
        <end position="266"/>
    </location>
</feature>
<evidence type="ECO:0000256" key="5">
    <source>
        <dbReference type="ARBA" id="ARBA00022553"/>
    </source>
</evidence>
<dbReference type="Pfam" id="PF00512">
    <property type="entry name" value="HisKA"/>
    <property type="match status" value="1"/>
</dbReference>
<keyword evidence="5" id="KW-0597">Phosphoprotein</keyword>
<comment type="cofactor">
    <cofactor evidence="2">
        <name>a divalent metal cation</name>
        <dbReference type="ChEBI" id="CHEBI:60240"/>
    </cofactor>
</comment>
<evidence type="ECO:0000313" key="14">
    <source>
        <dbReference type="EMBL" id="GEO95920.1"/>
    </source>
</evidence>
<reference evidence="14 15" key="1">
    <citation type="submission" date="2019-07" db="EMBL/GenBank/DDBJ databases">
        <title>Whole genome shotgun sequence of Kocuria turfanensis NBRC 107627.</title>
        <authorList>
            <person name="Hosoyama A."/>
            <person name="Uohara A."/>
            <person name="Ohji S."/>
            <person name="Ichikawa N."/>
        </authorList>
    </citation>
    <scope>NUCLEOTIDE SEQUENCE [LARGE SCALE GENOMIC DNA]</scope>
    <source>
        <strain evidence="14 15">NBRC 107627</strain>
    </source>
</reference>
<organism evidence="14 15">
    <name type="scientific">Kocuria turfanensis</name>
    <dbReference type="NCBI Taxonomy" id="388357"/>
    <lineage>
        <taxon>Bacteria</taxon>
        <taxon>Bacillati</taxon>
        <taxon>Actinomycetota</taxon>
        <taxon>Actinomycetes</taxon>
        <taxon>Micrococcales</taxon>
        <taxon>Micrococcaceae</taxon>
        <taxon>Kocuria</taxon>
    </lineage>
</organism>